<reference evidence="3 4" key="1">
    <citation type="journal article" date="2015" name="Genome Announc.">
        <title>Complete Genome Sequence of the Type Strain Corynebacterium testudinoris DSM 44614, Recovered from Necrotic Lesions in the Mouth of a Tortoise.</title>
        <authorList>
            <person name="Ruckert C."/>
            <person name="Kriete M."/>
            <person name="Jaenicke S."/>
            <person name="Winkler A."/>
            <person name="Tauch A."/>
        </authorList>
    </citation>
    <scope>NUCLEOTIDE SEQUENCE [LARGE SCALE GENOMIC DNA]</scope>
    <source>
        <strain evidence="3 4">DSM 44614</strain>
    </source>
</reference>
<reference evidence="4" key="2">
    <citation type="submission" date="2015-05" db="EMBL/GenBank/DDBJ databases">
        <title>Complete genome sequence of Corynebacterium testudinoris DSM 44614, recovered from necrotic lesions in the mouth of a tortoise.</title>
        <authorList>
            <person name="Ruckert C."/>
            <person name="Albersmeier A."/>
            <person name="Winkler A."/>
            <person name="Tauch A."/>
        </authorList>
    </citation>
    <scope>NUCLEOTIDE SEQUENCE [LARGE SCALE GENOMIC DNA]</scope>
    <source>
        <strain evidence="4">DSM 44614</strain>
    </source>
</reference>
<feature type="compositionally biased region" description="Low complexity" evidence="1">
    <location>
        <begin position="46"/>
        <end position="67"/>
    </location>
</feature>
<feature type="chain" id="PRO_5039551026" description="DUF732 domain-containing protein" evidence="2">
    <location>
        <begin position="24"/>
        <end position="165"/>
    </location>
</feature>
<protein>
    <recommendedName>
        <fullName evidence="5">DUF732 domain-containing protein</fullName>
    </recommendedName>
</protein>
<keyword evidence="2" id="KW-0732">Signal</keyword>
<dbReference type="KEGG" id="cted:CTEST_12375"/>
<dbReference type="PATRIC" id="fig|136857.5.peg.2444"/>
<dbReference type="AlphaFoldDB" id="A0A0G3H918"/>
<accession>A0A0G3H918</accession>
<dbReference type="PROSITE" id="PS51257">
    <property type="entry name" value="PROKAR_LIPOPROTEIN"/>
    <property type="match status" value="1"/>
</dbReference>
<gene>
    <name evidence="3" type="ORF">CTEST_12375</name>
</gene>
<name>A0A0G3H918_9CORY</name>
<proteinExistence type="predicted"/>
<dbReference type="EMBL" id="CP011545">
    <property type="protein sequence ID" value="AKK09881.1"/>
    <property type="molecule type" value="Genomic_DNA"/>
</dbReference>
<evidence type="ECO:0000313" key="3">
    <source>
        <dbReference type="EMBL" id="AKK09881.1"/>
    </source>
</evidence>
<organism evidence="3 4">
    <name type="scientific">Corynebacterium testudinoris</name>
    <dbReference type="NCBI Taxonomy" id="136857"/>
    <lineage>
        <taxon>Bacteria</taxon>
        <taxon>Bacillati</taxon>
        <taxon>Actinomycetota</taxon>
        <taxon>Actinomycetes</taxon>
        <taxon>Mycobacteriales</taxon>
        <taxon>Corynebacteriaceae</taxon>
        <taxon>Corynebacterium</taxon>
    </lineage>
</organism>
<keyword evidence="4" id="KW-1185">Reference proteome</keyword>
<evidence type="ECO:0000256" key="2">
    <source>
        <dbReference type="SAM" id="SignalP"/>
    </source>
</evidence>
<dbReference type="STRING" id="136857.CTEST_12375"/>
<evidence type="ECO:0000256" key="1">
    <source>
        <dbReference type="SAM" id="MobiDB-lite"/>
    </source>
</evidence>
<feature type="region of interest" description="Disordered" evidence="1">
    <location>
        <begin position="31"/>
        <end position="91"/>
    </location>
</feature>
<evidence type="ECO:0000313" key="4">
    <source>
        <dbReference type="Proteomes" id="UP000035540"/>
    </source>
</evidence>
<feature type="signal peptide" evidence="2">
    <location>
        <begin position="1"/>
        <end position="23"/>
    </location>
</feature>
<dbReference type="RefSeq" id="WP_047253969.1">
    <property type="nucleotide sequence ID" value="NZ_CP011545.1"/>
</dbReference>
<evidence type="ECO:0008006" key="5">
    <source>
        <dbReference type="Google" id="ProtNLM"/>
    </source>
</evidence>
<sequence length="165" mass="17035">MSARVRTRFGLAITALATAGVLAACGGATVDEDSTTATSVAPLERAPQSTTASESSSATARPTPTEAQPQDQGAREVEEVPEQSVPRTKEDLDYLEDLGGSGIDVKGVESQMIGTAVTVCRPEDSGIDAVTVPAVAGQLVEQGRSDKSPEEIATLIENAARKAYC</sequence>
<dbReference type="Proteomes" id="UP000035540">
    <property type="component" value="Chromosome"/>
</dbReference>